<dbReference type="EMBL" id="CP036525">
    <property type="protein sequence ID" value="QDT07794.1"/>
    <property type="molecule type" value="Genomic_DNA"/>
</dbReference>
<protein>
    <submittedName>
        <fullName evidence="1">Uncharacterized protein</fullName>
    </submittedName>
</protein>
<name>A0A517NKX7_9BACT</name>
<evidence type="ECO:0000313" key="1">
    <source>
        <dbReference type="EMBL" id="QDT07794.1"/>
    </source>
</evidence>
<organism evidence="1 2">
    <name type="scientific">Rubripirellula lacrimiformis</name>
    <dbReference type="NCBI Taxonomy" id="1930273"/>
    <lineage>
        <taxon>Bacteria</taxon>
        <taxon>Pseudomonadati</taxon>
        <taxon>Planctomycetota</taxon>
        <taxon>Planctomycetia</taxon>
        <taxon>Pirellulales</taxon>
        <taxon>Pirellulaceae</taxon>
        <taxon>Rubripirellula</taxon>
    </lineage>
</organism>
<dbReference type="Proteomes" id="UP000318538">
    <property type="component" value="Chromosome"/>
</dbReference>
<accession>A0A517NKX7</accession>
<sequence>MKTFKDNQGHEWNLALSLASVRKHRQTLGLDLFNHEHHRQVMESLVDRLAFCFLLVEEQAKAIEVSVDQFEERLYGDGFSTEAGVAFLEELADFYQKLGQKAFAMLTTIAIKAIRAGETRMQDLESSGQITSLISQAEDEVERMFQESAGNGSPS</sequence>
<dbReference type="OrthoDB" id="284616at2"/>
<gene>
    <name evidence="1" type="ORF">K227x_62220</name>
</gene>
<dbReference type="KEGG" id="rlc:K227x_62220"/>
<evidence type="ECO:0000313" key="2">
    <source>
        <dbReference type="Proteomes" id="UP000318538"/>
    </source>
</evidence>
<reference evidence="1 2" key="1">
    <citation type="submission" date="2019-02" db="EMBL/GenBank/DDBJ databases">
        <title>Deep-cultivation of Planctomycetes and their phenomic and genomic characterization uncovers novel biology.</title>
        <authorList>
            <person name="Wiegand S."/>
            <person name="Jogler M."/>
            <person name="Boedeker C."/>
            <person name="Pinto D."/>
            <person name="Vollmers J."/>
            <person name="Rivas-Marin E."/>
            <person name="Kohn T."/>
            <person name="Peeters S.H."/>
            <person name="Heuer A."/>
            <person name="Rast P."/>
            <person name="Oberbeckmann S."/>
            <person name="Bunk B."/>
            <person name="Jeske O."/>
            <person name="Meyerdierks A."/>
            <person name="Storesund J.E."/>
            <person name="Kallscheuer N."/>
            <person name="Luecker S."/>
            <person name="Lage O.M."/>
            <person name="Pohl T."/>
            <person name="Merkel B.J."/>
            <person name="Hornburger P."/>
            <person name="Mueller R.-W."/>
            <person name="Bruemmer F."/>
            <person name="Labrenz M."/>
            <person name="Spormann A.M."/>
            <person name="Op den Camp H."/>
            <person name="Overmann J."/>
            <person name="Amann R."/>
            <person name="Jetten M.S.M."/>
            <person name="Mascher T."/>
            <person name="Medema M.H."/>
            <person name="Devos D.P."/>
            <person name="Kaster A.-K."/>
            <person name="Ovreas L."/>
            <person name="Rohde M."/>
            <person name="Galperin M.Y."/>
            <person name="Jogler C."/>
        </authorList>
    </citation>
    <scope>NUCLEOTIDE SEQUENCE [LARGE SCALE GENOMIC DNA]</scope>
    <source>
        <strain evidence="1 2">K22_7</strain>
    </source>
</reference>
<proteinExistence type="predicted"/>
<keyword evidence="2" id="KW-1185">Reference proteome</keyword>
<dbReference type="AlphaFoldDB" id="A0A517NKX7"/>
<dbReference type="RefSeq" id="WP_145176232.1">
    <property type="nucleotide sequence ID" value="NZ_CP036525.1"/>
</dbReference>